<dbReference type="Proteomes" id="UP001153076">
    <property type="component" value="Unassembled WGS sequence"/>
</dbReference>
<evidence type="ECO:0000313" key="3">
    <source>
        <dbReference type="Proteomes" id="UP001153076"/>
    </source>
</evidence>
<name>A0A9Q1Q7Z3_9CARY</name>
<gene>
    <name evidence="2" type="ORF">Cgig2_032334</name>
</gene>
<keyword evidence="1" id="KW-0175">Coiled coil</keyword>
<accession>A0A9Q1Q7Z3</accession>
<evidence type="ECO:0000256" key="1">
    <source>
        <dbReference type="SAM" id="Coils"/>
    </source>
</evidence>
<proteinExistence type="predicted"/>
<reference evidence="2" key="1">
    <citation type="submission" date="2022-04" db="EMBL/GenBank/DDBJ databases">
        <title>Carnegiea gigantea Genome sequencing and assembly v2.</title>
        <authorList>
            <person name="Copetti D."/>
            <person name="Sanderson M.J."/>
            <person name="Burquez A."/>
            <person name="Wojciechowski M.F."/>
        </authorList>
    </citation>
    <scope>NUCLEOTIDE SEQUENCE</scope>
    <source>
        <strain evidence="2">SGP5-SGP5p</strain>
        <tissue evidence="2">Aerial part</tissue>
    </source>
</reference>
<protein>
    <submittedName>
        <fullName evidence="2">Uncharacterized protein</fullName>
    </submittedName>
</protein>
<evidence type="ECO:0000313" key="2">
    <source>
        <dbReference type="EMBL" id="KAJ8432327.1"/>
    </source>
</evidence>
<keyword evidence="3" id="KW-1185">Reference proteome</keyword>
<feature type="coiled-coil region" evidence="1">
    <location>
        <begin position="249"/>
        <end position="290"/>
    </location>
</feature>
<dbReference type="OrthoDB" id="1761837at2759"/>
<comment type="caution">
    <text evidence="2">The sequence shown here is derived from an EMBL/GenBank/DDBJ whole genome shotgun (WGS) entry which is preliminary data.</text>
</comment>
<dbReference type="EMBL" id="JAKOGI010000614">
    <property type="protein sequence ID" value="KAJ8432327.1"/>
    <property type="molecule type" value="Genomic_DNA"/>
</dbReference>
<organism evidence="2 3">
    <name type="scientific">Carnegiea gigantea</name>
    <dbReference type="NCBI Taxonomy" id="171969"/>
    <lineage>
        <taxon>Eukaryota</taxon>
        <taxon>Viridiplantae</taxon>
        <taxon>Streptophyta</taxon>
        <taxon>Embryophyta</taxon>
        <taxon>Tracheophyta</taxon>
        <taxon>Spermatophyta</taxon>
        <taxon>Magnoliopsida</taxon>
        <taxon>eudicotyledons</taxon>
        <taxon>Gunneridae</taxon>
        <taxon>Pentapetalae</taxon>
        <taxon>Caryophyllales</taxon>
        <taxon>Cactineae</taxon>
        <taxon>Cactaceae</taxon>
        <taxon>Cactoideae</taxon>
        <taxon>Echinocereeae</taxon>
        <taxon>Carnegiea</taxon>
    </lineage>
</organism>
<sequence length="339" mass="37836">MRLKNISNFSSAEIYRQRSKSMINLAIKMDKTNYPLDTKEVIELLPECADNIMDILDAKPNPTKCMGESNDVNFNEELARVPLPSGSQCFPSIGRIPSFDKDLFDSRSRLDDSKGVCPPNDDEVESIRRANAPSLVPRLQRLLRAPQGGISVFNAAAVIKEVSCTPFDGLSSLKGNFNSLYAIILHRGVDVTPLESKAEGLIKQACDFKDLQLSYSDRTSTEEHDSYRMEVQGKLDEASRWLNTKGTHSKAKIAELKQVELRREELLKELQLSEDQKKDLSSQVAASEHKLSGKLLTCSIDILNATKVMDTATKASIEKAEAYIKESLKELKNFNGIYS</sequence>
<dbReference type="AlphaFoldDB" id="A0A9Q1Q7Z3"/>